<keyword evidence="7" id="KW-0175">Coiled coil</keyword>
<gene>
    <name evidence="10" type="ORF">V1264_022903</name>
</gene>
<evidence type="ECO:0000256" key="1">
    <source>
        <dbReference type="ARBA" id="ARBA00004370"/>
    </source>
</evidence>
<feature type="transmembrane region" description="Helical" evidence="8">
    <location>
        <begin position="21"/>
        <end position="39"/>
    </location>
</feature>
<evidence type="ECO:0000256" key="7">
    <source>
        <dbReference type="SAM" id="Coils"/>
    </source>
</evidence>
<proteinExistence type="predicted"/>
<feature type="domain" description="Cytochrome b561" evidence="9">
    <location>
        <begin position="1"/>
        <end position="73"/>
    </location>
</feature>
<feature type="coiled-coil region" evidence="7">
    <location>
        <begin position="121"/>
        <end position="148"/>
    </location>
</feature>
<keyword evidence="5 8" id="KW-1133">Transmembrane helix</keyword>
<accession>A0AAN9G952</accession>
<evidence type="ECO:0000256" key="6">
    <source>
        <dbReference type="ARBA" id="ARBA00023136"/>
    </source>
</evidence>
<dbReference type="PROSITE" id="PS50939">
    <property type="entry name" value="CYTOCHROME_B561"/>
    <property type="match status" value="1"/>
</dbReference>
<keyword evidence="2" id="KW-0813">Transport</keyword>
<dbReference type="InterPro" id="IPR006593">
    <property type="entry name" value="Cyt_b561/ferric_Rdtase_TM"/>
</dbReference>
<dbReference type="GO" id="GO:0016020">
    <property type="term" value="C:membrane"/>
    <property type="evidence" value="ECO:0007669"/>
    <property type="project" value="UniProtKB-SubCell"/>
</dbReference>
<keyword evidence="3 8" id="KW-0812">Transmembrane</keyword>
<evidence type="ECO:0000313" key="11">
    <source>
        <dbReference type="Proteomes" id="UP001374579"/>
    </source>
</evidence>
<protein>
    <recommendedName>
        <fullName evidence="9">Cytochrome b561 domain-containing protein</fullName>
    </recommendedName>
</protein>
<evidence type="ECO:0000256" key="3">
    <source>
        <dbReference type="ARBA" id="ARBA00022692"/>
    </source>
</evidence>
<dbReference type="AlphaFoldDB" id="A0AAN9G952"/>
<evidence type="ECO:0000256" key="5">
    <source>
        <dbReference type="ARBA" id="ARBA00022989"/>
    </source>
</evidence>
<sequence length="184" mass="21047">MALFRPAPKAANRYLFTWSHWGVGVLAWILASLAIFIGLDLEKSHAPPEAMHAMVAWGIYHILFLVAMETLPRPLCKLYNTVSEITVQRGKVYNLERVHQDNLGCVSEDGNSVLALESVDLGDMTKQMKEEEERKAKKELTREEVKVQRAMLLFHYAAILIFTFTLLLVVYLYTPPLHSHADHW</sequence>
<feature type="transmembrane region" description="Helical" evidence="8">
    <location>
        <begin position="152"/>
        <end position="174"/>
    </location>
</feature>
<comment type="subcellular location">
    <subcellularLocation>
        <location evidence="1">Membrane</location>
    </subcellularLocation>
</comment>
<keyword evidence="4" id="KW-0249">Electron transport</keyword>
<evidence type="ECO:0000256" key="2">
    <source>
        <dbReference type="ARBA" id="ARBA00022448"/>
    </source>
</evidence>
<comment type="caution">
    <text evidence="10">The sequence shown here is derived from an EMBL/GenBank/DDBJ whole genome shotgun (WGS) entry which is preliminary data.</text>
</comment>
<dbReference type="Proteomes" id="UP001374579">
    <property type="component" value="Unassembled WGS sequence"/>
</dbReference>
<evidence type="ECO:0000256" key="8">
    <source>
        <dbReference type="SAM" id="Phobius"/>
    </source>
</evidence>
<name>A0AAN9G952_9CAEN</name>
<keyword evidence="11" id="KW-1185">Reference proteome</keyword>
<evidence type="ECO:0000256" key="4">
    <source>
        <dbReference type="ARBA" id="ARBA00022982"/>
    </source>
</evidence>
<feature type="transmembrane region" description="Helical" evidence="8">
    <location>
        <begin position="51"/>
        <end position="68"/>
    </location>
</feature>
<evidence type="ECO:0000259" key="9">
    <source>
        <dbReference type="PROSITE" id="PS50939"/>
    </source>
</evidence>
<evidence type="ECO:0000313" key="10">
    <source>
        <dbReference type="EMBL" id="KAK7099856.1"/>
    </source>
</evidence>
<reference evidence="10 11" key="1">
    <citation type="submission" date="2024-02" db="EMBL/GenBank/DDBJ databases">
        <title>Chromosome-scale genome assembly of the rough periwinkle Littorina saxatilis.</title>
        <authorList>
            <person name="De Jode A."/>
            <person name="Faria R."/>
            <person name="Formenti G."/>
            <person name="Sims Y."/>
            <person name="Smith T.P."/>
            <person name="Tracey A."/>
            <person name="Wood J.M.D."/>
            <person name="Zagrodzka Z.B."/>
            <person name="Johannesson K."/>
            <person name="Butlin R.K."/>
            <person name="Leder E.H."/>
        </authorList>
    </citation>
    <scope>NUCLEOTIDE SEQUENCE [LARGE SCALE GENOMIC DNA]</scope>
    <source>
        <strain evidence="10">Snail1</strain>
        <tissue evidence="10">Muscle</tissue>
    </source>
</reference>
<dbReference type="EMBL" id="JBAMIC010000011">
    <property type="protein sequence ID" value="KAK7099856.1"/>
    <property type="molecule type" value="Genomic_DNA"/>
</dbReference>
<organism evidence="10 11">
    <name type="scientific">Littorina saxatilis</name>
    <dbReference type="NCBI Taxonomy" id="31220"/>
    <lineage>
        <taxon>Eukaryota</taxon>
        <taxon>Metazoa</taxon>
        <taxon>Spiralia</taxon>
        <taxon>Lophotrochozoa</taxon>
        <taxon>Mollusca</taxon>
        <taxon>Gastropoda</taxon>
        <taxon>Caenogastropoda</taxon>
        <taxon>Littorinimorpha</taxon>
        <taxon>Littorinoidea</taxon>
        <taxon>Littorinidae</taxon>
        <taxon>Littorina</taxon>
    </lineage>
</organism>
<keyword evidence="6 8" id="KW-0472">Membrane</keyword>